<keyword evidence="5 9" id="KW-0285">Flavoprotein</keyword>
<gene>
    <name evidence="9 14" type="primary">pdxH</name>
    <name evidence="14" type="ORF">I5M19_09355</name>
</gene>
<comment type="cofactor">
    <cofactor evidence="9 11">
        <name>FMN</name>
        <dbReference type="ChEBI" id="CHEBI:58210"/>
    </cofactor>
    <text evidence="9 11">Binds 1 FMN per subunit.</text>
</comment>
<dbReference type="EMBL" id="JAEHFW010000001">
    <property type="protein sequence ID" value="MBK0379513.1"/>
    <property type="molecule type" value="Genomic_DNA"/>
</dbReference>
<evidence type="ECO:0000259" key="12">
    <source>
        <dbReference type="Pfam" id="PF01243"/>
    </source>
</evidence>
<feature type="binding site" evidence="9 10">
    <location>
        <position position="129"/>
    </location>
    <ligand>
        <name>substrate</name>
    </ligand>
</feature>
<dbReference type="Gene3D" id="2.30.110.10">
    <property type="entry name" value="Electron Transport, Fmn-binding Protein, Chain A"/>
    <property type="match status" value="1"/>
</dbReference>
<feature type="binding site" evidence="9 10">
    <location>
        <position position="133"/>
    </location>
    <ligand>
        <name>substrate</name>
    </ligand>
</feature>
<comment type="pathway">
    <text evidence="2 9">Cofactor metabolism; pyridoxal 5'-phosphate salvage; pyridoxal 5'-phosphate from pyridoxine 5'-phosphate: step 1/1.</text>
</comment>
<dbReference type="Pfam" id="PF01243">
    <property type="entry name" value="PNPOx_N"/>
    <property type="match status" value="1"/>
</dbReference>
<dbReference type="PIRSF" id="PIRSF000190">
    <property type="entry name" value="Pyd_amn-ph_oxd"/>
    <property type="match status" value="1"/>
</dbReference>
<dbReference type="Pfam" id="PF10590">
    <property type="entry name" value="PNP_phzG_C"/>
    <property type="match status" value="1"/>
</dbReference>
<evidence type="ECO:0000256" key="7">
    <source>
        <dbReference type="ARBA" id="ARBA00023002"/>
    </source>
</evidence>
<dbReference type="PANTHER" id="PTHR10851">
    <property type="entry name" value="PYRIDOXINE-5-PHOSPHATE OXIDASE"/>
    <property type="match status" value="1"/>
</dbReference>
<dbReference type="InterPro" id="IPR019576">
    <property type="entry name" value="Pyridoxamine_oxidase_dimer_C"/>
</dbReference>
<feature type="domain" description="Pyridoxine 5'-phosphate oxidase dimerisation C-terminal" evidence="13">
    <location>
        <begin position="174"/>
        <end position="215"/>
    </location>
</feature>
<dbReference type="HAMAP" id="MF_01629">
    <property type="entry name" value="PdxH"/>
    <property type="match status" value="1"/>
</dbReference>
<proteinExistence type="inferred from homology"/>
<evidence type="ECO:0000256" key="9">
    <source>
        <dbReference type="HAMAP-Rule" id="MF_01629"/>
    </source>
</evidence>
<evidence type="ECO:0000256" key="5">
    <source>
        <dbReference type="ARBA" id="ARBA00022630"/>
    </source>
</evidence>
<feature type="domain" description="Pyridoxamine 5'-phosphate oxidase N-terminal" evidence="12">
    <location>
        <begin position="36"/>
        <end position="160"/>
    </location>
</feature>
<evidence type="ECO:0000313" key="14">
    <source>
        <dbReference type="EMBL" id="MBK0379513.1"/>
    </source>
</evidence>
<keyword evidence="8 9" id="KW-0664">Pyridoxine biosynthesis</keyword>
<feature type="binding site" evidence="10">
    <location>
        <begin position="10"/>
        <end position="13"/>
    </location>
    <ligand>
        <name>substrate</name>
    </ligand>
</feature>
<dbReference type="EC" id="1.4.3.5" evidence="9"/>
<feature type="binding site" evidence="9 10">
    <location>
        <begin position="193"/>
        <end position="195"/>
    </location>
    <ligand>
        <name>substrate</name>
    </ligand>
</feature>
<dbReference type="InterPro" id="IPR019740">
    <property type="entry name" value="Pyridox_Oxase_CS"/>
</dbReference>
<comment type="similarity">
    <text evidence="3 9">Belongs to the pyridoxamine 5'-phosphate oxidase family.</text>
</comment>
<comment type="catalytic activity">
    <reaction evidence="9">
        <text>pyridoxine 5'-phosphate + O2 = pyridoxal 5'-phosphate + H2O2</text>
        <dbReference type="Rhea" id="RHEA:15149"/>
        <dbReference type="ChEBI" id="CHEBI:15379"/>
        <dbReference type="ChEBI" id="CHEBI:16240"/>
        <dbReference type="ChEBI" id="CHEBI:58589"/>
        <dbReference type="ChEBI" id="CHEBI:597326"/>
        <dbReference type="EC" id="1.4.3.5"/>
    </reaction>
</comment>
<feature type="binding site" evidence="9 11">
    <location>
        <position position="197"/>
    </location>
    <ligand>
        <name>FMN</name>
        <dbReference type="ChEBI" id="CHEBI:58210"/>
    </ligand>
</feature>
<feature type="binding site" evidence="9 11">
    <location>
        <position position="84"/>
    </location>
    <ligand>
        <name>FMN</name>
        <dbReference type="ChEBI" id="CHEBI:58210"/>
    </ligand>
</feature>
<dbReference type="InterPro" id="IPR000659">
    <property type="entry name" value="Pyridox_Oxase"/>
</dbReference>
<accession>A0A934PV00</accession>
<feature type="binding site" evidence="9 10">
    <location>
        <position position="68"/>
    </location>
    <ligand>
        <name>substrate</name>
    </ligand>
</feature>
<feature type="binding site" evidence="9 11">
    <location>
        <begin position="142"/>
        <end position="143"/>
    </location>
    <ligand>
        <name>FMN</name>
        <dbReference type="ChEBI" id="CHEBI:58210"/>
    </ligand>
</feature>
<dbReference type="SUPFAM" id="SSF50475">
    <property type="entry name" value="FMN-binding split barrel"/>
    <property type="match status" value="1"/>
</dbReference>
<evidence type="ECO:0000259" key="13">
    <source>
        <dbReference type="Pfam" id="PF10590"/>
    </source>
</evidence>
<feature type="binding site" evidence="9 11">
    <location>
        <position position="187"/>
    </location>
    <ligand>
        <name>FMN</name>
        <dbReference type="ChEBI" id="CHEBI:58210"/>
    </ligand>
</feature>
<evidence type="ECO:0000256" key="1">
    <source>
        <dbReference type="ARBA" id="ARBA00004738"/>
    </source>
</evidence>
<keyword evidence="6 9" id="KW-0288">FMN</keyword>
<comment type="subunit">
    <text evidence="4 9">Homodimer.</text>
</comment>
<dbReference type="GO" id="GO:0008615">
    <property type="term" value="P:pyridoxine biosynthetic process"/>
    <property type="evidence" value="ECO:0007669"/>
    <property type="project" value="UniProtKB-UniRule"/>
</dbReference>
<evidence type="ECO:0000313" key="15">
    <source>
        <dbReference type="Proteomes" id="UP000613193"/>
    </source>
</evidence>
<evidence type="ECO:0000256" key="11">
    <source>
        <dbReference type="PIRSR" id="PIRSR000190-2"/>
    </source>
</evidence>
<feature type="binding site" evidence="9 10">
    <location>
        <position position="125"/>
    </location>
    <ligand>
        <name>substrate</name>
    </ligand>
</feature>
<dbReference type="GO" id="GO:0010181">
    <property type="term" value="F:FMN binding"/>
    <property type="evidence" value="ECO:0007669"/>
    <property type="project" value="UniProtKB-UniRule"/>
</dbReference>
<dbReference type="GO" id="GO:0004733">
    <property type="term" value="F:pyridoxamine phosphate oxidase activity"/>
    <property type="evidence" value="ECO:0007669"/>
    <property type="project" value="UniProtKB-UniRule"/>
</dbReference>
<sequence>MNQQDIENLRQDYSSASLSETDVNPDPIKQFDKWFNEAINAKIYEPNAMTLATATTDGRPSARIVLLKGFSNDGFKFYTNYLSRKGKELGKNPLAALVFLWGDMERQIRIEGTIEKLDRDYSEKYFHSRPKASQIGALASPQSQEIAGREILESKMAQLEAEYTDKEVPKPSYWGGYILKPRMIEFWQGRRSRLHDRIVYKKTDNKSWKIVRLAP</sequence>
<protein>
    <recommendedName>
        <fullName evidence="9">Pyridoxine/pyridoxamine 5'-phosphate oxidase</fullName>
        <ecNumber evidence="9">1.4.3.5</ecNumber>
    </recommendedName>
    <alternativeName>
        <fullName evidence="9">PNP/PMP oxidase</fullName>
        <shortName evidence="9">PNPOx</shortName>
    </alternativeName>
    <alternativeName>
        <fullName evidence="9">Pyridoxal 5'-phosphate synthase</fullName>
    </alternativeName>
</protein>
<dbReference type="RefSeq" id="WP_200065939.1">
    <property type="nucleotide sequence ID" value="NZ_JAEHFW010000001.1"/>
</dbReference>
<feature type="binding site" evidence="9 11">
    <location>
        <begin position="63"/>
        <end position="68"/>
    </location>
    <ligand>
        <name>FMN</name>
        <dbReference type="ChEBI" id="CHEBI:58210"/>
    </ligand>
</feature>
<organism evidence="14 15">
    <name type="scientific">Mucilaginibacter segetis</name>
    <dbReference type="NCBI Taxonomy" id="2793071"/>
    <lineage>
        <taxon>Bacteria</taxon>
        <taxon>Pseudomonadati</taxon>
        <taxon>Bacteroidota</taxon>
        <taxon>Sphingobacteriia</taxon>
        <taxon>Sphingobacteriales</taxon>
        <taxon>Sphingobacteriaceae</taxon>
        <taxon>Mucilaginibacter</taxon>
    </lineage>
</organism>
<feature type="binding site" evidence="9 11">
    <location>
        <begin position="78"/>
        <end position="79"/>
    </location>
    <ligand>
        <name>FMN</name>
        <dbReference type="ChEBI" id="CHEBI:58210"/>
    </ligand>
</feature>
<name>A0A934PV00_9SPHI</name>
<dbReference type="FunFam" id="2.30.110.10:FF:000005">
    <property type="entry name" value="NAD(P)H-hydrate epimerase"/>
    <property type="match status" value="1"/>
</dbReference>
<evidence type="ECO:0000256" key="6">
    <source>
        <dbReference type="ARBA" id="ARBA00022643"/>
    </source>
</evidence>
<evidence type="ECO:0000256" key="3">
    <source>
        <dbReference type="ARBA" id="ARBA00007301"/>
    </source>
</evidence>
<dbReference type="NCBIfam" id="NF004231">
    <property type="entry name" value="PRK05679.1"/>
    <property type="match status" value="1"/>
</dbReference>
<comment type="catalytic activity">
    <reaction evidence="9">
        <text>pyridoxamine 5'-phosphate + O2 + H2O = pyridoxal 5'-phosphate + H2O2 + NH4(+)</text>
        <dbReference type="Rhea" id="RHEA:15817"/>
        <dbReference type="ChEBI" id="CHEBI:15377"/>
        <dbReference type="ChEBI" id="CHEBI:15379"/>
        <dbReference type="ChEBI" id="CHEBI:16240"/>
        <dbReference type="ChEBI" id="CHEBI:28938"/>
        <dbReference type="ChEBI" id="CHEBI:58451"/>
        <dbReference type="ChEBI" id="CHEBI:597326"/>
        <dbReference type="EC" id="1.4.3.5"/>
    </reaction>
</comment>
<keyword evidence="7 9" id="KW-0560">Oxidoreductase</keyword>
<feature type="binding site" evidence="9 11">
    <location>
        <position position="107"/>
    </location>
    <ligand>
        <name>FMN</name>
        <dbReference type="ChEBI" id="CHEBI:58210"/>
    </ligand>
</feature>
<dbReference type="InterPro" id="IPR011576">
    <property type="entry name" value="Pyridox_Oxase_N"/>
</dbReference>
<dbReference type="InterPro" id="IPR012349">
    <property type="entry name" value="Split_barrel_FMN-bd"/>
</dbReference>
<evidence type="ECO:0000256" key="2">
    <source>
        <dbReference type="ARBA" id="ARBA00005037"/>
    </source>
</evidence>
<dbReference type="Proteomes" id="UP000613193">
    <property type="component" value="Unassembled WGS sequence"/>
</dbReference>
<dbReference type="NCBIfam" id="TIGR00558">
    <property type="entry name" value="pdxH"/>
    <property type="match status" value="1"/>
</dbReference>
<dbReference type="PROSITE" id="PS01064">
    <property type="entry name" value="PYRIDOX_OXIDASE"/>
    <property type="match status" value="1"/>
</dbReference>
<dbReference type="AlphaFoldDB" id="A0A934PV00"/>
<evidence type="ECO:0000256" key="10">
    <source>
        <dbReference type="PIRSR" id="PIRSR000190-1"/>
    </source>
</evidence>
<comment type="pathway">
    <text evidence="1 9">Cofactor metabolism; pyridoxal 5'-phosphate salvage; pyridoxal 5'-phosphate from pyridoxamine 5'-phosphate: step 1/1.</text>
</comment>
<comment type="caution">
    <text evidence="14">The sequence shown here is derived from an EMBL/GenBank/DDBJ whole genome shotgun (WGS) entry which is preliminary data.</text>
</comment>
<comment type="function">
    <text evidence="9">Catalyzes the oxidation of either pyridoxine 5'-phosphate (PNP) or pyridoxamine 5'-phosphate (PMP) into pyridoxal 5'-phosphate (PLP).</text>
</comment>
<evidence type="ECO:0000256" key="8">
    <source>
        <dbReference type="ARBA" id="ARBA00023096"/>
    </source>
</evidence>
<feature type="binding site" evidence="9 11">
    <location>
        <position position="85"/>
    </location>
    <ligand>
        <name>FMN</name>
        <dbReference type="ChEBI" id="CHEBI:58210"/>
    </ligand>
</feature>
<reference evidence="14" key="1">
    <citation type="submission" date="2020-12" db="EMBL/GenBank/DDBJ databases">
        <title>Bacterial novel species Mucilaginibacter sp. SD-g isolated from soil.</title>
        <authorList>
            <person name="Jung H.-Y."/>
        </authorList>
    </citation>
    <scope>NUCLEOTIDE SEQUENCE</scope>
    <source>
        <strain evidence="14">SD-g</strain>
    </source>
</reference>
<dbReference type="PANTHER" id="PTHR10851:SF0">
    <property type="entry name" value="PYRIDOXINE-5'-PHOSPHATE OXIDASE"/>
    <property type="match status" value="1"/>
</dbReference>
<evidence type="ECO:0000256" key="4">
    <source>
        <dbReference type="ARBA" id="ARBA00011738"/>
    </source>
</evidence>
<keyword evidence="15" id="KW-1185">Reference proteome</keyword>